<dbReference type="GO" id="GO:0032259">
    <property type="term" value="P:methylation"/>
    <property type="evidence" value="ECO:0007669"/>
    <property type="project" value="UniProtKB-KW"/>
</dbReference>
<proteinExistence type="predicted"/>
<dbReference type="InterPro" id="IPR029063">
    <property type="entry name" value="SAM-dependent_MTases_sf"/>
</dbReference>
<dbReference type="RefSeq" id="WP_183455957.1">
    <property type="nucleotide sequence ID" value="NZ_CP050296.1"/>
</dbReference>
<name>A0A7G6SV90_9HYPH</name>
<dbReference type="EMBL" id="CP050296">
    <property type="protein sequence ID" value="QND58422.1"/>
    <property type="molecule type" value="Genomic_DNA"/>
</dbReference>
<protein>
    <submittedName>
        <fullName evidence="1">Class I SAM-dependent methyltransferase</fullName>
    </submittedName>
</protein>
<evidence type="ECO:0000313" key="1">
    <source>
        <dbReference type="EMBL" id="QND58422.1"/>
    </source>
</evidence>
<gene>
    <name evidence="1" type="ORF">HB778_18835</name>
</gene>
<sequence>MVDFAKWYEGKEFSSDWTSNNFRVWSACLASMRDRPLNILEIGSWEGRSAIFFLEYCHLSRITCIDPFAGGQNEYVTLAGGFAQVERRFDANTASYGGRVTKLKSISSKALIDLQDQKRSYDLIYIDGAHDRDAVHVDSLLAWPLLKNGGTIIWDDYAWERQQPIETRPEEAINVFVASRRKEIKVLHVGHQIVAQKVDSGRFGIGSAINSVILSTLRMRRRPRFAKEAL</sequence>
<reference evidence="1" key="1">
    <citation type="journal article" date="2020" name="Mol. Plant Microbe Interact.">
        <title>Complete genome sequences of four natural Pseudomonas isolates that catabolize a wide range of aromatic compounds relevant to lignin valorization.</title>
        <authorList>
            <person name="Hatmaker E.A."/>
            <person name="Presle G."/>
            <person name="Cannon O."/>
            <person name="Guss A.M."/>
            <person name="Elkins J.G."/>
        </authorList>
    </citation>
    <scope>NUCLEOTIDE SEQUENCE</scope>
    <source>
        <strain evidence="1">583</strain>
    </source>
</reference>
<dbReference type="Proteomes" id="UP000515465">
    <property type="component" value="Chromosome"/>
</dbReference>
<keyword evidence="1" id="KW-0808">Transferase</keyword>
<dbReference type="Pfam" id="PF13578">
    <property type="entry name" value="Methyltransf_24"/>
    <property type="match status" value="1"/>
</dbReference>
<accession>A0A7G6SV90</accession>
<dbReference type="SUPFAM" id="SSF53335">
    <property type="entry name" value="S-adenosyl-L-methionine-dependent methyltransferases"/>
    <property type="match status" value="1"/>
</dbReference>
<dbReference type="AlphaFoldDB" id="A0A7G6SV90"/>
<keyword evidence="1" id="KW-0489">Methyltransferase</keyword>
<dbReference type="Gene3D" id="3.40.50.150">
    <property type="entry name" value="Vaccinia Virus protein VP39"/>
    <property type="match status" value="1"/>
</dbReference>
<organism evidence="1 2">
    <name type="scientific">Mesorhizobium huakuii</name>
    <dbReference type="NCBI Taxonomy" id="28104"/>
    <lineage>
        <taxon>Bacteria</taxon>
        <taxon>Pseudomonadati</taxon>
        <taxon>Pseudomonadota</taxon>
        <taxon>Alphaproteobacteria</taxon>
        <taxon>Hyphomicrobiales</taxon>
        <taxon>Phyllobacteriaceae</taxon>
        <taxon>Mesorhizobium</taxon>
    </lineage>
</organism>
<evidence type="ECO:0000313" key="2">
    <source>
        <dbReference type="Proteomes" id="UP000515465"/>
    </source>
</evidence>
<dbReference type="GO" id="GO:0008168">
    <property type="term" value="F:methyltransferase activity"/>
    <property type="evidence" value="ECO:0007669"/>
    <property type="project" value="UniProtKB-KW"/>
</dbReference>